<reference evidence="1" key="2">
    <citation type="submission" date="2022-01" db="EMBL/GenBank/DDBJ databases">
        <authorList>
            <person name="Yamashiro T."/>
            <person name="Shiraishi A."/>
            <person name="Satake H."/>
            <person name="Nakayama K."/>
        </authorList>
    </citation>
    <scope>NUCLEOTIDE SEQUENCE</scope>
</reference>
<keyword evidence="2" id="KW-1185">Reference proteome</keyword>
<sequence>MMFAVRREEEIDVDVVSFYELEVIENYESCWNGNVVVDSDIGGAAWNHVCSHAMFHALGYFVGDDGMSVIDWVKVEFADMTLMSYALARQHEPAGVSLMLFVCTIGDASAGLIDVSYLFDMEAFFRALVLKTYLPVSASCLAGAFTIDSCLQPWRWSWLALLSCYILANLNQPFSRCDEGGDPRKKVGVSSGMCDMYILVNSVKADVGRIFGKANYYICVHGECLLNERVVSGGRHDSLIRSLVGKECSHAGFDFLWLLKLTYLFASRHLIVFVATAVHKGDLFENNELNSLGFRESLGRALDGTEALMLPKLFILWLATVSTDSAALVPIGKCPKHNMVAYLEKTDGNAEFHEIIDFLMRSSIHYALTVSPVVSTTFVEQFWTSAKSKIINNVRHITAKLAGKHVSISEASIRSDLLFDDADGIDSLSNQAIFDAIQLMGYEGDLTGRKSAKAKPIIHKDPLFDEIPEDTLDNMETEDAQDVGRTMRIKIEEEYKSESESDGIPKAEKKFKQLASDEEMARKLQEEWETEEEGKRVFNSPCFIGEELVCSFMLCDLDFEPLSLSLSSLPSCDLVSLTNMLILLHYLESFKSELAEVFVFQS</sequence>
<dbReference type="EMBL" id="BQNB010009312">
    <property type="protein sequence ID" value="GJS61733.1"/>
    <property type="molecule type" value="Genomic_DNA"/>
</dbReference>
<evidence type="ECO:0000313" key="1">
    <source>
        <dbReference type="EMBL" id="GJS61733.1"/>
    </source>
</evidence>
<reference evidence="1" key="1">
    <citation type="journal article" date="2022" name="Int. J. Mol. Sci.">
        <title>Draft Genome of Tanacetum Coccineum: Genomic Comparison of Closely Related Tanacetum-Family Plants.</title>
        <authorList>
            <person name="Yamashiro T."/>
            <person name="Shiraishi A."/>
            <person name="Nakayama K."/>
            <person name="Satake H."/>
        </authorList>
    </citation>
    <scope>NUCLEOTIDE SEQUENCE</scope>
</reference>
<organism evidence="1 2">
    <name type="scientific">Tanacetum coccineum</name>
    <dbReference type="NCBI Taxonomy" id="301880"/>
    <lineage>
        <taxon>Eukaryota</taxon>
        <taxon>Viridiplantae</taxon>
        <taxon>Streptophyta</taxon>
        <taxon>Embryophyta</taxon>
        <taxon>Tracheophyta</taxon>
        <taxon>Spermatophyta</taxon>
        <taxon>Magnoliopsida</taxon>
        <taxon>eudicotyledons</taxon>
        <taxon>Gunneridae</taxon>
        <taxon>Pentapetalae</taxon>
        <taxon>asterids</taxon>
        <taxon>campanulids</taxon>
        <taxon>Asterales</taxon>
        <taxon>Asteraceae</taxon>
        <taxon>Asteroideae</taxon>
        <taxon>Anthemideae</taxon>
        <taxon>Anthemidinae</taxon>
        <taxon>Tanacetum</taxon>
    </lineage>
</organism>
<accession>A0ABQ4X9P2</accession>
<name>A0ABQ4X9P2_9ASTR</name>
<comment type="caution">
    <text evidence="1">The sequence shown here is derived from an EMBL/GenBank/DDBJ whole genome shotgun (WGS) entry which is preliminary data.</text>
</comment>
<gene>
    <name evidence="1" type="ORF">Tco_0656517</name>
</gene>
<protein>
    <submittedName>
        <fullName evidence="1">Uncharacterized protein</fullName>
    </submittedName>
</protein>
<evidence type="ECO:0000313" key="2">
    <source>
        <dbReference type="Proteomes" id="UP001151760"/>
    </source>
</evidence>
<dbReference type="Proteomes" id="UP001151760">
    <property type="component" value="Unassembled WGS sequence"/>
</dbReference>
<proteinExistence type="predicted"/>